<name>A0A7S1YSC5_9STRA</name>
<accession>A0A7S1YSC5</accession>
<gene>
    <name evidence="2" type="ORF">DBRI1063_LOCUS4631</name>
</gene>
<dbReference type="EMBL" id="HBGN01007252">
    <property type="protein sequence ID" value="CAD9318201.1"/>
    <property type="molecule type" value="Transcribed_RNA"/>
</dbReference>
<sequence>MNETNNGGSDEKWEVKYCYYVNHGYLKWKYAMQEITCVDYVFYWRVWMMCLVNCRDDTQEIQKVMILLNSALDKASSSSSWKESTKDIHQTIQIIQTLQTHEEMMEPLGFLLEYYAAVFSPLLLPLLMPLIVGFVRELKRYKKLKAGEVWEVDDSDEEEEKKEK</sequence>
<dbReference type="UniPathway" id="UPA00196"/>
<protein>
    <submittedName>
        <fullName evidence="2">Uncharacterized protein</fullName>
    </submittedName>
</protein>
<keyword evidence="1" id="KW-0812">Transmembrane</keyword>
<evidence type="ECO:0000256" key="1">
    <source>
        <dbReference type="SAM" id="Phobius"/>
    </source>
</evidence>
<evidence type="ECO:0000313" key="2">
    <source>
        <dbReference type="EMBL" id="CAD9318201.1"/>
    </source>
</evidence>
<proteinExistence type="predicted"/>
<dbReference type="GO" id="GO:0016255">
    <property type="term" value="P:attachment of GPI anchor to protein"/>
    <property type="evidence" value="ECO:0007669"/>
    <property type="project" value="InterPro"/>
</dbReference>
<dbReference type="GO" id="GO:0042765">
    <property type="term" value="C:GPI-anchor transamidase complex"/>
    <property type="evidence" value="ECO:0007669"/>
    <property type="project" value="InterPro"/>
</dbReference>
<dbReference type="AlphaFoldDB" id="A0A7S1YSC5"/>
<feature type="transmembrane region" description="Helical" evidence="1">
    <location>
        <begin position="114"/>
        <end position="135"/>
    </location>
</feature>
<organism evidence="2">
    <name type="scientific">Ditylum brightwellii</name>
    <dbReference type="NCBI Taxonomy" id="49249"/>
    <lineage>
        <taxon>Eukaryota</taxon>
        <taxon>Sar</taxon>
        <taxon>Stramenopiles</taxon>
        <taxon>Ochrophyta</taxon>
        <taxon>Bacillariophyta</taxon>
        <taxon>Mediophyceae</taxon>
        <taxon>Lithodesmiophycidae</taxon>
        <taxon>Lithodesmiales</taxon>
        <taxon>Lithodesmiaceae</taxon>
        <taxon>Ditylum</taxon>
    </lineage>
</organism>
<keyword evidence="1" id="KW-0472">Membrane</keyword>
<dbReference type="GO" id="GO:0006506">
    <property type="term" value="P:GPI anchor biosynthetic process"/>
    <property type="evidence" value="ECO:0007669"/>
    <property type="project" value="UniProtKB-UniPathway"/>
</dbReference>
<dbReference type="Pfam" id="PF10510">
    <property type="entry name" value="PIG-S"/>
    <property type="match status" value="1"/>
</dbReference>
<keyword evidence="1" id="KW-1133">Transmembrane helix</keyword>
<reference evidence="2" key="1">
    <citation type="submission" date="2021-01" db="EMBL/GenBank/DDBJ databases">
        <authorList>
            <person name="Corre E."/>
            <person name="Pelletier E."/>
            <person name="Niang G."/>
            <person name="Scheremetjew M."/>
            <person name="Finn R."/>
            <person name="Kale V."/>
            <person name="Holt S."/>
            <person name="Cochrane G."/>
            <person name="Meng A."/>
            <person name="Brown T."/>
            <person name="Cohen L."/>
        </authorList>
    </citation>
    <scope>NUCLEOTIDE SEQUENCE</scope>
    <source>
        <strain evidence="2">Pop2</strain>
    </source>
</reference>
<dbReference type="InterPro" id="IPR019540">
    <property type="entry name" value="PtdIno-glycan_biosynth_class_S"/>
</dbReference>